<evidence type="ECO:0000256" key="1">
    <source>
        <dbReference type="SAM" id="Phobius"/>
    </source>
</evidence>
<sequence length="109" mass="12881">MRTYLFETDEFGLSDEGIHLLRSRFNYATIHFHQIDRLRIERAHLANHGFWLLMLGIASLLFSAFYTLVLYEVFTDDAPQHVYLEELLVPFLPLVFGLFVVRASFRKGW</sequence>
<keyword evidence="1" id="KW-0812">Transmembrane</keyword>
<name>A0A1G9SFD5_9BACT</name>
<gene>
    <name evidence="2" type="ORF">SAMN05421823_112142</name>
</gene>
<dbReference type="EMBL" id="FNFO01000012">
    <property type="protein sequence ID" value="SDM34111.1"/>
    <property type="molecule type" value="Genomic_DNA"/>
</dbReference>
<dbReference type="OrthoDB" id="983148at2"/>
<dbReference type="STRING" id="1075417.SAMN05421823_112142"/>
<evidence type="ECO:0000313" key="2">
    <source>
        <dbReference type="EMBL" id="SDM34111.1"/>
    </source>
</evidence>
<keyword evidence="1" id="KW-1133">Transmembrane helix</keyword>
<feature type="transmembrane region" description="Helical" evidence="1">
    <location>
        <begin position="49"/>
        <end position="67"/>
    </location>
</feature>
<feature type="transmembrane region" description="Helical" evidence="1">
    <location>
        <begin position="87"/>
        <end position="105"/>
    </location>
</feature>
<dbReference type="Proteomes" id="UP000198510">
    <property type="component" value="Unassembled WGS sequence"/>
</dbReference>
<accession>A0A1G9SFD5</accession>
<keyword evidence="1" id="KW-0472">Membrane</keyword>
<dbReference type="RefSeq" id="WP_089687227.1">
    <property type="nucleotide sequence ID" value="NZ_FNFO01000012.1"/>
</dbReference>
<protein>
    <submittedName>
        <fullName evidence="2">Uncharacterized protein</fullName>
    </submittedName>
</protein>
<dbReference type="AlphaFoldDB" id="A0A1G9SFD5"/>
<evidence type="ECO:0000313" key="3">
    <source>
        <dbReference type="Proteomes" id="UP000198510"/>
    </source>
</evidence>
<proteinExistence type="predicted"/>
<organism evidence="2 3">
    <name type="scientific">Catalinimonas alkaloidigena</name>
    <dbReference type="NCBI Taxonomy" id="1075417"/>
    <lineage>
        <taxon>Bacteria</taxon>
        <taxon>Pseudomonadati</taxon>
        <taxon>Bacteroidota</taxon>
        <taxon>Cytophagia</taxon>
        <taxon>Cytophagales</taxon>
        <taxon>Catalimonadaceae</taxon>
        <taxon>Catalinimonas</taxon>
    </lineage>
</organism>
<reference evidence="2 3" key="1">
    <citation type="submission" date="2016-10" db="EMBL/GenBank/DDBJ databases">
        <authorList>
            <person name="de Groot N.N."/>
        </authorList>
    </citation>
    <scope>NUCLEOTIDE SEQUENCE [LARGE SCALE GENOMIC DNA]</scope>
    <source>
        <strain evidence="2 3">DSM 25186</strain>
    </source>
</reference>
<keyword evidence="3" id="KW-1185">Reference proteome</keyword>